<protein>
    <submittedName>
        <fullName evidence="1">Uncharacterized protein</fullName>
    </submittedName>
</protein>
<organism evidence="1 2">
    <name type="scientific">Mesorhizobium ventifaucium</name>
    <dbReference type="NCBI Taxonomy" id="666020"/>
    <lineage>
        <taxon>Bacteria</taxon>
        <taxon>Pseudomonadati</taxon>
        <taxon>Pseudomonadota</taxon>
        <taxon>Alphaproteobacteria</taxon>
        <taxon>Hyphomicrobiales</taxon>
        <taxon>Phyllobacteriaceae</taxon>
        <taxon>Mesorhizobium</taxon>
    </lineage>
</organism>
<reference evidence="1" key="1">
    <citation type="submission" date="2022-03" db="EMBL/GenBank/DDBJ databases">
        <authorList>
            <person name="Brunel B."/>
        </authorList>
    </citation>
    <scope>NUCLEOTIDE SEQUENCE</scope>
    <source>
        <strain evidence="1">STM4922sample</strain>
    </source>
</reference>
<keyword evidence="2" id="KW-1185">Reference proteome</keyword>
<evidence type="ECO:0000313" key="1">
    <source>
        <dbReference type="EMBL" id="CAH2399133.1"/>
    </source>
</evidence>
<comment type="caution">
    <text evidence="1">The sequence shown here is derived from an EMBL/GenBank/DDBJ whole genome shotgun (WGS) entry which is preliminary data.</text>
</comment>
<name>A0ABN8JN87_9HYPH</name>
<proteinExistence type="predicted"/>
<sequence>MGAPKQTPPRRWFVGRLESFEEVRRTVYEGDDFRNKTVAVFKTPEDARLAAAAPEMLAALDQIAGQELFNIAVNDVEVSPERMRALLGQIYELARIAAAKAEG</sequence>
<evidence type="ECO:0000313" key="2">
    <source>
        <dbReference type="Proteomes" id="UP001152604"/>
    </source>
</evidence>
<dbReference type="EMBL" id="CAKXZS010000014">
    <property type="protein sequence ID" value="CAH2399133.1"/>
    <property type="molecule type" value="Genomic_DNA"/>
</dbReference>
<gene>
    <name evidence="1" type="ORF">MES4922_210113</name>
</gene>
<accession>A0ABN8JN87</accession>
<dbReference type="RefSeq" id="WP_254024935.1">
    <property type="nucleotide sequence ID" value="NZ_CAKXZS010000014.1"/>
</dbReference>
<dbReference type="Proteomes" id="UP001152604">
    <property type="component" value="Unassembled WGS sequence"/>
</dbReference>